<sequence>MFIYDTRVTSAATARFAPLEDEPIATTVENAPLSGTPAPAVYRYASGGQTCKTFVAGRDVHEEAGLSMSPDMNRDLVWSDEAELIQYVNSTGTLETIDGASSSWDCSHNTGIAFEAANETPFASICAEDQGAIWLNTNGQGMYSNGVKVSNENTTNGAGGEAMGGLSGLYSGLARCSNSPSYIFAGAHEVPPLILSRISGWAKARPTAKTARTDAVWPSSRW</sequence>
<dbReference type="STRING" id="113226.A0A139IS33"/>
<gene>
    <name evidence="1" type="ORF">AC579_6176</name>
</gene>
<keyword evidence="2" id="KW-1185">Reference proteome</keyword>
<dbReference type="OrthoDB" id="2890403at2759"/>
<accession>A0A139IS33</accession>
<name>A0A139IS33_9PEZI</name>
<evidence type="ECO:0000313" key="1">
    <source>
        <dbReference type="EMBL" id="KXT17563.1"/>
    </source>
</evidence>
<reference evidence="1 2" key="1">
    <citation type="submission" date="2015-07" db="EMBL/GenBank/DDBJ databases">
        <title>Comparative genomics of the Sigatoka disease complex on banana suggests a link between parallel evolutionary changes in Pseudocercospora fijiensis and Pseudocercospora eumusae and increased virulence on the banana host.</title>
        <authorList>
            <person name="Chang T.-C."/>
            <person name="Salvucci A."/>
            <person name="Crous P.W."/>
            <person name="Stergiopoulos I."/>
        </authorList>
    </citation>
    <scope>NUCLEOTIDE SEQUENCE [LARGE SCALE GENOMIC DNA]</scope>
    <source>
        <strain evidence="1 2">CBS 116634</strain>
    </source>
</reference>
<dbReference type="AlphaFoldDB" id="A0A139IS33"/>
<proteinExistence type="predicted"/>
<evidence type="ECO:0000313" key="2">
    <source>
        <dbReference type="Proteomes" id="UP000073492"/>
    </source>
</evidence>
<protein>
    <submittedName>
        <fullName evidence="1">Uncharacterized protein</fullName>
    </submittedName>
</protein>
<comment type="caution">
    <text evidence="1">The sequence shown here is derived from an EMBL/GenBank/DDBJ whole genome shotgun (WGS) entry which is preliminary data.</text>
</comment>
<dbReference type="Proteomes" id="UP000073492">
    <property type="component" value="Unassembled WGS sequence"/>
</dbReference>
<dbReference type="EMBL" id="LFZO01000018">
    <property type="protein sequence ID" value="KXT17563.1"/>
    <property type="molecule type" value="Genomic_DNA"/>
</dbReference>
<organism evidence="1 2">
    <name type="scientific">Pseudocercospora musae</name>
    <dbReference type="NCBI Taxonomy" id="113226"/>
    <lineage>
        <taxon>Eukaryota</taxon>
        <taxon>Fungi</taxon>
        <taxon>Dikarya</taxon>
        <taxon>Ascomycota</taxon>
        <taxon>Pezizomycotina</taxon>
        <taxon>Dothideomycetes</taxon>
        <taxon>Dothideomycetidae</taxon>
        <taxon>Mycosphaerellales</taxon>
        <taxon>Mycosphaerellaceae</taxon>
        <taxon>Pseudocercospora</taxon>
    </lineage>
</organism>